<dbReference type="Proteomes" id="UP000215289">
    <property type="component" value="Unassembled WGS sequence"/>
</dbReference>
<dbReference type="AlphaFoldDB" id="A0A3R7GBV1"/>
<organism evidence="1 2">
    <name type="scientific">Aspergillus turcosus</name>
    <dbReference type="NCBI Taxonomy" id="1245748"/>
    <lineage>
        <taxon>Eukaryota</taxon>
        <taxon>Fungi</taxon>
        <taxon>Dikarya</taxon>
        <taxon>Ascomycota</taxon>
        <taxon>Pezizomycotina</taxon>
        <taxon>Eurotiomycetes</taxon>
        <taxon>Eurotiomycetidae</taxon>
        <taxon>Eurotiales</taxon>
        <taxon>Aspergillaceae</taxon>
        <taxon>Aspergillus</taxon>
        <taxon>Aspergillus subgen. Fumigati</taxon>
    </lineage>
</organism>
<evidence type="ECO:0000313" key="1">
    <source>
        <dbReference type="EMBL" id="RLL98268.1"/>
    </source>
</evidence>
<accession>A0A3R7GBV1</accession>
<sequence>METDDFAAALPNNARIPRPEWPESHFMEVGTWNADACWWRSIPYYFRKHPLNVGADKIPTDMPLVVETWLEDVQDQFTFEMG</sequence>
<evidence type="ECO:0000313" key="2">
    <source>
        <dbReference type="Proteomes" id="UP000215289"/>
    </source>
</evidence>
<protein>
    <submittedName>
        <fullName evidence="1">Uncharacterized protein</fullName>
    </submittedName>
</protein>
<dbReference type="EMBL" id="NIDN02000056">
    <property type="protein sequence ID" value="RLL98268.1"/>
    <property type="molecule type" value="Genomic_DNA"/>
</dbReference>
<keyword evidence="2" id="KW-1185">Reference proteome</keyword>
<comment type="caution">
    <text evidence="1">The sequence shown here is derived from an EMBL/GenBank/DDBJ whole genome shotgun (WGS) entry which is preliminary data.</text>
</comment>
<reference evidence="1 2" key="1">
    <citation type="submission" date="2018-08" db="EMBL/GenBank/DDBJ databases">
        <title>Draft genome sequences of two Aspergillus turcosus clinical strains isolated from bronchoalveolar lavage fluid: one azole-susceptible and the other azole-resistant.</title>
        <authorList>
            <person name="Parent-Michaud M."/>
            <person name="Dufresne P.J."/>
            <person name="Fournier E."/>
            <person name="Martineau C."/>
            <person name="Moreira S."/>
            <person name="Perkins V."/>
            <person name="De Repentigny L."/>
            <person name="Dufresne S.F."/>
        </authorList>
    </citation>
    <scope>NUCLEOTIDE SEQUENCE [LARGE SCALE GENOMIC DNA]</scope>
    <source>
        <strain evidence="1">HMR AF 1038</strain>
    </source>
</reference>
<proteinExistence type="predicted"/>
<gene>
    <name evidence="1" type="ORF">CFD26_103055</name>
</gene>
<name>A0A3R7GBV1_9EURO</name>